<evidence type="ECO:0000256" key="2">
    <source>
        <dbReference type="ARBA" id="ARBA00022448"/>
    </source>
</evidence>
<organism evidence="17 18">
    <name type="scientific">Sphingomonas kyungheensis</name>
    <dbReference type="NCBI Taxonomy" id="1069987"/>
    <lineage>
        <taxon>Bacteria</taxon>
        <taxon>Pseudomonadati</taxon>
        <taxon>Pseudomonadota</taxon>
        <taxon>Alphaproteobacteria</taxon>
        <taxon>Sphingomonadales</taxon>
        <taxon>Sphingomonadaceae</taxon>
        <taxon>Sphingomonas</taxon>
    </lineage>
</organism>
<keyword evidence="5 11" id="KW-0812">Transmembrane</keyword>
<dbReference type="Pfam" id="PF07715">
    <property type="entry name" value="Plug"/>
    <property type="match status" value="1"/>
</dbReference>
<feature type="domain" description="TonB-dependent receptor plug" evidence="16">
    <location>
        <begin position="74"/>
        <end position="183"/>
    </location>
</feature>
<evidence type="ECO:0000259" key="15">
    <source>
        <dbReference type="Pfam" id="PF00593"/>
    </source>
</evidence>
<dbReference type="InterPro" id="IPR012910">
    <property type="entry name" value="Plug_dom"/>
</dbReference>
<dbReference type="SUPFAM" id="SSF56935">
    <property type="entry name" value="Porins"/>
    <property type="match status" value="1"/>
</dbReference>
<keyword evidence="4" id="KW-0410">Iron transport</keyword>
<evidence type="ECO:0000256" key="12">
    <source>
        <dbReference type="RuleBase" id="RU003357"/>
    </source>
</evidence>
<comment type="caution">
    <text evidence="17">The sequence shown here is derived from an EMBL/GenBank/DDBJ whole genome shotgun (WGS) entry which is preliminary data.</text>
</comment>
<dbReference type="PANTHER" id="PTHR32552:SF81">
    <property type="entry name" value="TONB-DEPENDENT OUTER MEMBRANE RECEPTOR"/>
    <property type="match status" value="1"/>
</dbReference>
<reference evidence="17 18" key="1">
    <citation type="journal article" date="2013" name="Int. J. Syst. Evol. Microbiol.">
        <title>Sphingomonas kyungheensis sp. nov., a bacterium with ginsenoside-converting activity isolated from soil of a ginseng field.</title>
        <authorList>
            <person name="Son H.M."/>
            <person name="Yang J.E."/>
            <person name="Park Y."/>
            <person name="Han C.K."/>
            <person name="Kim S.G."/>
            <person name="Kook M."/>
            <person name="Yi T.H."/>
        </authorList>
    </citation>
    <scope>NUCLEOTIDE SEQUENCE [LARGE SCALE GENOMIC DNA]</scope>
    <source>
        <strain evidence="17 18">LMG 26582</strain>
    </source>
</reference>
<keyword evidence="6" id="KW-0408">Iron</keyword>
<evidence type="ECO:0000256" key="6">
    <source>
        <dbReference type="ARBA" id="ARBA00023004"/>
    </source>
</evidence>
<dbReference type="EMBL" id="JBBBDM010000011">
    <property type="protein sequence ID" value="MEI5688626.1"/>
    <property type="molecule type" value="Genomic_DNA"/>
</dbReference>
<evidence type="ECO:0000259" key="16">
    <source>
        <dbReference type="Pfam" id="PF07715"/>
    </source>
</evidence>
<dbReference type="PANTHER" id="PTHR32552">
    <property type="entry name" value="FERRICHROME IRON RECEPTOR-RELATED"/>
    <property type="match status" value="1"/>
</dbReference>
<evidence type="ECO:0000256" key="13">
    <source>
        <dbReference type="SAM" id="MobiDB-lite"/>
    </source>
</evidence>
<evidence type="ECO:0000256" key="4">
    <source>
        <dbReference type="ARBA" id="ARBA00022496"/>
    </source>
</evidence>
<comment type="subcellular location">
    <subcellularLocation>
        <location evidence="1 11">Cell outer membrane</location>
        <topology evidence="1 11">Multi-pass membrane protein</topology>
    </subcellularLocation>
</comment>
<keyword evidence="18" id="KW-1185">Reference proteome</keyword>
<evidence type="ECO:0000256" key="11">
    <source>
        <dbReference type="PROSITE-ProRule" id="PRU01360"/>
    </source>
</evidence>
<feature type="chain" id="PRO_5045137534" evidence="14">
    <location>
        <begin position="22"/>
        <end position="725"/>
    </location>
</feature>
<evidence type="ECO:0000256" key="8">
    <source>
        <dbReference type="ARBA" id="ARBA00023077"/>
    </source>
</evidence>
<protein>
    <submittedName>
        <fullName evidence="17">TonB-dependent receptor</fullName>
    </submittedName>
</protein>
<feature type="domain" description="TonB-dependent receptor-like beta-barrel" evidence="15">
    <location>
        <begin position="279"/>
        <end position="690"/>
    </location>
</feature>
<evidence type="ECO:0000256" key="7">
    <source>
        <dbReference type="ARBA" id="ARBA00023065"/>
    </source>
</evidence>
<feature type="compositionally biased region" description="Low complexity" evidence="13">
    <location>
        <begin position="18"/>
        <end position="30"/>
    </location>
</feature>
<accession>A0ABU8H6R8</accession>
<dbReference type="PROSITE" id="PS52016">
    <property type="entry name" value="TONB_DEPENDENT_REC_3"/>
    <property type="match status" value="1"/>
</dbReference>
<keyword evidence="8 12" id="KW-0798">TonB box</keyword>
<keyword evidence="9 11" id="KW-0472">Membrane</keyword>
<dbReference type="InterPro" id="IPR036942">
    <property type="entry name" value="Beta-barrel_TonB_sf"/>
</dbReference>
<comment type="similarity">
    <text evidence="11 12">Belongs to the TonB-dependent receptor family.</text>
</comment>
<evidence type="ECO:0000256" key="1">
    <source>
        <dbReference type="ARBA" id="ARBA00004571"/>
    </source>
</evidence>
<evidence type="ECO:0000256" key="3">
    <source>
        <dbReference type="ARBA" id="ARBA00022452"/>
    </source>
</evidence>
<evidence type="ECO:0000256" key="5">
    <source>
        <dbReference type="ARBA" id="ARBA00022692"/>
    </source>
</evidence>
<keyword evidence="14" id="KW-0732">Signal</keyword>
<dbReference type="Proteomes" id="UP001367771">
    <property type="component" value="Unassembled WGS sequence"/>
</dbReference>
<proteinExistence type="inferred from homology"/>
<feature type="compositionally biased region" description="Polar residues" evidence="13">
    <location>
        <begin position="32"/>
        <end position="58"/>
    </location>
</feature>
<evidence type="ECO:0000256" key="14">
    <source>
        <dbReference type="SAM" id="SignalP"/>
    </source>
</evidence>
<evidence type="ECO:0000256" key="9">
    <source>
        <dbReference type="ARBA" id="ARBA00023136"/>
    </source>
</evidence>
<feature type="region of interest" description="Disordered" evidence="13">
    <location>
        <begin position="18"/>
        <end position="58"/>
    </location>
</feature>
<dbReference type="InterPro" id="IPR039426">
    <property type="entry name" value="TonB-dep_rcpt-like"/>
</dbReference>
<keyword evidence="10 11" id="KW-0998">Cell outer membrane</keyword>
<dbReference type="Gene3D" id="2.40.170.20">
    <property type="entry name" value="TonB-dependent receptor, beta-barrel domain"/>
    <property type="match status" value="1"/>
</dbReference>
<name>A0ABU8H6R8_9SPHN</name>
<keyword evidence="3 11" id="KW-1134">Transmembrane beta strand</keyword>
<evidence type="ECO:0000313" key="18">
    <source>
        <dbReference type="Proteomes" id="UP001367771"/>
    </source>
</evidence>
<keyword evidence="7" id="KW-0406">Ion transport</keyword>
<keyword evidence="2 11" id="KW-0813">Transport</keyword>
<dbReference type="Pfam" id="PF00593">
    <property type="entry name" value="TonB_dep_Rec_b-barrel"/>
    <property type="match status" value="1"/>
</dbReference>
<keyword evidence="17" id="KW-0675">Receptor</keyword>
<gene>
    <name evidence="17" type="ORF">V8201_16145</name>
</gene>
<feature type="signal peptide" evidence="14">
    <location>
        <begin position="1"/>
        <end position="21"/>
    </location>
</feature>
<dbReference type="InterPro" id="IPR000531">
    <property type="entry name" value="Beta-barrel_TonB"/>
</dbReference>
<evidence type="ECO:0000313" key="17">
    <source>
        <dbReference type="EMBL" id="MEI5688626.1"/>
    </source>
</evidence>
<sequence length="725" mass="78049">MKTGAAILALAAGLAAGTAGAQTTSTTDGAPQITSPSATAQETTSADPSQAPEQASPDTQDIVVTASKTGAQTLQTVPLAIQAFGGEDLRERNINNVADLISNIPGAFESQRQSVASRSYSIRGAGAGAANGDSPIGYYVDDVPFVVTNFGIAPPIRFQDLDRVEVLRGPQGTLYGQGSAGGVFIFHTRDPDLKKIEGAVELEGSSTKGADALNYGVAGVISVPIVKDLLAIRVSGGHSFNPGWADEYYGAYDGTPDRKGVNKVRNDDIRVVALFKPASNLTFRAQYWHFRPRQDFLGSLQSVSPPYYENTAAQPSFGNGDFKLYSLSATWDLKHFSVTSATSQLDGNFGIYVPISPAGFFSSQFYPTMFSQEVRINSNGNGPFHWLLGGAYQNGKGPQANQLDIPPFVSINADNNTITRNYAVFGEVSYDLFDGKLVPLGGLRFYHDKRTFEDASTTNSNTRDVTTWRLNLSYLPTNALTAFITAATGFRAGIVQSQVQADLLGQIGIPAGTQTKPERSRNYEVGVKWRTPDRNLSIGLNGYITQYKDLLTPTPTLNASVSGFSNFGDGTTRGVDIDVHWRTPVTGLSVGAVANFNHGEYDRVDPVVQAALPYLQKGSRLVNTIEQNWRVDAAYTHAITTDWEGFANAAWSHTGNRLQSLNLTARPYENFTASVGVRHGPYELVLFGDNLSDAKGPTIILNNNPNAGARPTPRTIGLRLRANFQ</sequence>
<evidence type="ECO:0000256" key="10">
    <source>
        <dbReference type="ARBA" id="ARBA00023237"/>
    </source>
</evidence>